<dbReference type="Pfam" id="PF04008">
    <property type="entry name" value="Adenosine_kin"/>
    <property type="match status" value="1"/>
</dbReference>
<dbReference type="PANTHER" id="PTHR36155">
    <property type="entry name" value="BLL5354 PROTEIN"/>
    <property type="match status" value="1"/>
</dbReference>
<dbReference type="EMBL" id="LYOR01000007">
    <property type="protein sequence ID" value="OFV65763.1"/>
    <property type="molecule type" value="Genomic_DNA"/>
</dbReference>
<comment type="caution">
    <text evidence="2">The sequence shown here is derived from an EMBL/GenBank/DDBJ whole genome shotgun (WGS) entry which is preliminary data.</text>
</comment>
<dbReference type="Proteomes" id="UP000885936">
    <property type="component" value="Unassembled WGS sequence"/>
</dbReference>
<evidence type="ECO:0000313" key="1">
    <source>
        <dbReference type="EMBL" id="HEC56682.1"/>
    </source>
</evidence>
<name>A0A1F2P3N8_9EURY</name>
<dbReference type="AlphaFoldDB" id="A0A1F2P3N8"/>
<keyword evidence="3" id="KW-1185">Reference proteome</keyword>
<organism evidence="2 3">
    <name type="scientific">Candidatus Syntropharchaeum butanivorans</name>
    <dbReference type="NCBI Taxonomy" id="1839936"/>
    <lineage>
        <taxon>Archaea</taxon>
        <taxon>Methanobacteriati</taxon>
        <taxon>Methanobacteriota</taxon>
        <taxon>Stenosarchaea group</taxon>
        <taxon>Methanomicrobia</taxon>
        <taxon>Methanosarcinales</taxon>
        <taxon>ANME-2 cluster</taxon>
        <taxon>Candidatus Syntropharchaeum</taxon>
    </lineage>
</organism>
<dbReference type="InterPro" id="IPR036902">
    <property type="entry name" value="Ta1353-like_sf"/>
</dbReference>
<protein>
    <submittedName>
        <fullName evidence="2">Adenosine monophosphate-protein transferase</fullName>
    </submittedName>
</protein>
<accession>A0A1F2P3N8</accession>
<dbReference type="SUPFAM" id="SSF103165">
    <property type="entry name" value="Ta1353-like"/>
    <property type="match status" value="1"/>
</dbReference>
<dbReference type="PANTHER" id="PTHR36155:SF1">
    <property type="entry name" value="BLL5354 PROTEIN"/>
    <property type="match status" value="1"/>
</dbReference>
<dbReference type="Proteomes" id="UP000185779">
    <property type="component" value="Unassembled WGS sequence"/>
</dbReference>
<reference evidence="1" key="2">
    <citation type="journal article" date="2020" name="mSystems">
        <title>Genome- and Community-Level Interaction Insights into Carbon Utilization and Element Cycling Functions of Hydrothermarchaeota in Hydrothermal Sediment.</title>
        <authorList>
            <person name="Zhou Z."/>
            <person name="Liu Y."/>
            <person name="Xu W."/>
            <person name="Pan J."/>
            <person name="Luo Z.H."/>
            <person name="Li M."/>
        </authorList>
    </citation>
    <scope>NUCLEOTIDE SEQUENCE [LARGE SCALE GENOMIC DNA]</scope>
    <source>
        <strain evidence="1">HyVt-386</strain>
    </source>
</reference>
<gene>
    <name evidence="1" type="ORF">ENI32_02180</name>
    <name evidence="2" type="ORF">SBU_001346</name>
</gene>
<evidence type="ECO:0000313" key="3">
    <source>
        <dbReference type="Proteomes" id="UP000185779"/>
    </source>
</evidence>
<dbReference type="STRING" id="1839936.SBU_001346"/>
<sequence length="163" mass="17474">MVELDVVRLENPDGRYQVVVGQGNFTVFACDDIFRLLLTTVPGIKCAVGMNEADSRLTRVTGNDETLRDLAGRNASMIGAGHVFVIMIDGAFPINVLGALKAHPAVVSLYLATANPVEVITAKTELGCAVLGVVDGASAIRIESDAERDERRKLCEALGYRLE</sequence>
<reference evidence="2 3" key="1">
    <citation type="submission" date="2016-05" db="EMBL/GenBank/DDBJ databases">
        <title>Microbial consortia oxidize butane by reversing methanogenesis.</title>
        <authorList>
            <person name="Laso-Perez R."/>
            <person name="Richter M."/>
            <person name="Wegener G."/>
            <person name="Musat F."/>
        </authorList>
    </citation>
    <scope>NUCLEOTIDE SEQUENCE [LARGE SCALE GENOMIC DNA]</scope>
    <source>
        <strain evidence="2">BOX1</strain>
    </source>
</reference>
<dbReference type="GO" id="GO:0016740">
    <property type="term" value="F:transferase activity"/>
    <property type="evidence" value="ECO:0007669"/>
    <property type="project" value="UniProtKB-KW"/>
</dbReference>
<dbReference type="InterPro" id="IPR007153">
    <property type="entry name" value="Adenosine_kinase"/>
</dbReference>
<keyword evidence="2" id="KW-0808">Transferase</keyword>
<evidence type="ECO:0000313" key="2">
    <source>
        <dbReference type="EMBL" id="OFV65763.1"/>
    </source>
</evidence>
<dbReference type="EMBL" id="DRIE01000035">
    <property type="protein sequence ID" value="HEC56682.1"/>
    <property type="molecule type" value="Genomic_DNA"/>
</dbReference>
<dbReference type="Gene3D" id="3.40.1520.10">
    <property type="entry name" value="Ta1353-like"/>
    <property type="match status" value="1"/>
</dbReference>
<proteinExistence type="predicted"/>